<evidence type="ECO:0000256" key="1">
    <source>
        <dbReference type="ARBA" id="ARBA00004300"/>
    </source>
</evidence>
<feature type="compositionally biased region" description="Basic and acidic residues" evidence="4">
    <location>
        <begin position="41"/>
        <end position="56"/>
    </location>
</feature>
<dbReference type="Pfam" id="PF15309">
    <property type="entry name" value="ALMS_motif"/>
    <property type="match status" value="1"/>
</dbReference>
<organism evidence="6">
    <name type="scientific">Larimichthys crocea</name>
    <name type="common">Large yellow croaker</name>
    <name type="synonym">Pseudosciaena crocea</name>
    <dbReference type="NCBI Taxonomy" id="215358"/>
    <lineage>
        <taxon>Eukaryota</taxon>
        <taxon>Metazoa</taxon>
        <taxon>Chordata</taxon>
        <taxon>Craniata</taxon>
        <taxon>Vertebrata</taxon>
        <taxon>Euteleostomi</taxon>
        <taxon>Actinopterygii</taxon>
        <taxon>Neopterygii</taxon>
        <taxon>Teleostei</taxon>
        <taxon>Neoteleostei</taxon>
        <taxon>Acanthomorphata</taxon>
        <taxon>Eupercaria</taxon>
        <taxon>Sciaenidae</taxon>
        <taxon>Larimichthys</taxon>
    </lineage>
</organism>
<dbReference type="PANTHER" id="PTHR21553">
    <property type="entry name" value="ALMS1-RELATED"/>
    <property type="match status" value="1"/>
</dbReference>
<evidence type="ECO:0000256" key="3">
    <source>
        <dbReference type="ARBA" id="ARBA00023212"/>
    </source>
</evidence>
<dbReference type="GO" id="GO:0046599">
    <property type="term" value="P:regulation of centriole replication"/>
    <property type="evidence" value="ECO:0007669"/>
    <property type="project" value="TreeGrafter"/>
</dbReference>
<dbReference type="GO" id="GO:0005814">
    <property type="term" value="C:centriole"/>
    <property type="evidence" value="ECO:0007669"/>
    <property type="project" value="TreeGrafter"/>
</dbReference>
<evidence type="ECO:0000313" key="6">
    <source>
        <dbReference type="EMBL" id="KKF21319.1"/>
    </source>
</evidence>
<keyword evidence="2" id="KW-0963">Cytoplasm</keyword>
<dbReference type="GO" id="GO:0005829">
    <property type="term" value="C:cytosol"/>
    <property type="evidence" value="ECO:0007669"/>
    <property type="project" value="TreeGrafter"/>
</dbReference>
<dbReference type="InterPro" id="IPR029299">
    <property type="entry name" value="ALMS_motif"/>
</dbReference>
<name>A0A0F8CJP9_LARCR</name>
<evidence type="ECO:0000256" key="4">
    <source>
        <dbReference type="SAM" id="MobiDB-lite"/>
    </source>
</evidence>
<dbReference type="GO" id="GO:0005813">
    <property type="term" value="C:centrosome"/>
    <property type="evidence" value="ECO:0007669"/>
    <property type="project" value="UniProtKB-SubCell"/>
</dbReference>
<comment type="subcellular location">
    <subcellularLocation>
        <location evidence="1">Cytoplasm</location>
        <location evidence="1">Cytoskeleton</location>
        <location evidence="1">Microtubule organizing center</location>
        <location evidence="1">Centrosome</location>
    </subcellularLocation>
</comment>
<accession>A0A0F8CJP9</accession>
<evidence type="ECO:0000259" key="5">
    <source>
        <dbReference type="Pfam" id="PF15309"/>
    </source>
</evidence>
<feature type="domain" description="ALMS motif" evidence="5">
    <location>
        <begin position="2"/>
        <end position="112"/>
    </location>
</feature>
<dbReference type="PANTHER" id="PTHR21553:SF36">
    <property type="entry name" value="ALMS1 CENTROSOME AND BASAL BODY-ASSOCIATED PROTEIN-RELATED"/>
    <property type="match status" value="1"/>
</dbReference>
<feature type="region of interest" description="Disordered" evidence="4">
    <location>
        <begin position="41"/>
        <end position="66"/>
    </location>
</feature>
<protein>
    <submittedName>
        <fullName evidence="6">Alstrom syndrome protein 1</fullName>
    </submittedName>
</protein>
<dbReference type="EMBL" id="KQ041899">
    <property type="protein sequence ID" value="KKF21319.1"/>
    <property type="molecule type" value="Genomic_DNA"/>
</dbReference>
<keyword evidence="3" id="KW-0206">Cytoskeleton</keyword>
<gene>
    <name evidence="6" type="ORF">EH28_00199</name>
</gene>
<feature type="non-terminal residue" evidence="6">
    <location>
        <position position="1"/>
    </location>
</feature>
<sequence>VVLQEALELRRPEFISRSRQRVERLALQAEERKLQEAFSRERHGLFSRAGRPERPQRPAGGAQLTRAVPRKEMIQRSKQIYENLPEVQRRREDERRRAEYRSNRLNAQLFNKVKQRAQPEADTYIHILYKHINVLYKHINI</sequence>
<dbReference type="GO" id="GO:0008017">
    <property type="term" value="F:microtubule binding"/>
    <property type="evidence" value="ECO:0007669"/>
    <property type="project" value="TreeGrafter"/>
</dbReference>
<dbReference type="AlphaFoldDB" id="A0A0F8CJP9"/>
<reference evidence="6" key="1">
    <citation type="journal article" date="2015" name="PLoS Genet.">
        <title>Genome Sequencing of the Perciform Fish Larimichthys crocea Provides Insights into Molecular and Genetic Mechanisms of Stress Adaptation.</title>
        <authorList>
            <person name="Ao J."/>
            <person name="Mu Y."/>
            <person name="Xiang L.X."/>
            <person name="Fan D."/>
            <person name="Feng M."/>
            <person name="Zhang S."/>
            <person name="Shi Q."/>
            <person name="Zhu L.Y."/>
            <person name="Li T."/>
            <person name="Ding Y."/>
            <person name="Nie L."/>
            <person name="Li Q."/>
            <person name="Dong W.R."/>
            <person name="Jiang L."/>
            <person name="Sun B."/>
            <person name="Zhang X."/>
            <person name="Li M."/>
            <person name="Zhang H.Q."/>
            <person name="Xie S."/>
            <person name="Zhu Y."/>
            <person name="Jiang X."/>
            <person name="Wang X."/>
            <person name="Mu P."/>
            <person name="Chen W."/>
            <person name="Yue Z."/>
            <person name="Wang Z."/>
            <person name="Wang J."/>
            <person name="Shao J.Z."/>
            <person name="Chen X."/>
        </authorList>
    </citation>
    <scope>NUCLEOTIDE SEQUENCE [LARGE SCALE GENOMIC DNA]</scope>
    <source>
        <strain evidence="6">SSNF</strain>
        <tissue evidence="6">Blood</tissue>
    </source>
</reference>
<evidence type="ECO:0000256" key="2">
    <source>
        <dbReference type="ARBA" id="ARBA00022490"/>
    </source>
</evidence>
<proteinExistence type="predicted"/>